<keyword evidence="4 6" id="KW-1133">Transmembrane helix</keyword>
<evidence type="ECO:0000256" key="2">
    <source>
        <dbReference type="ARBA" id="ARBA00010350"/>
    </source>
</evidence>
<evidence type="ECO:0000256" key="6">
    <source>
        <dbReference type="RuleBase" id="RU004379"/>
    </source>
</evidence>
<feature type="transmembrane region" description="Helical" evidence="6">
    <location>
        <begin position="130"/>
        <end position="150"/>
    </location>
</feature>
<dbReference type="Pfam" id="PF01027">
    <property type="entry name" value="Bax1-I"/>
    <property type="match status" value="1"/>
</dbReference>
<evidence type="ECO:0000313" key="7">
    <source>
        <dbReference type="EMBL" id="GAA0864247.1"/>
    </source>
</evidence>
<gene>
    <name evidence="7" type="ORF">GCM10008917_16930</name>
</gene>
<feature type="transmembrane region" description="Helical" evidence="6">
    <location>
        <begin position="12"/>
        <end position="34"/>
    </location>
</feature>
<comment type="caution">
    <text evidence="7">The sequence shown here is derived from an EMBL/GenBank/DDBJ whole genome shotgun (WGS) entry which is preliminary data.</text>
</comment>
<evidence type="ECO:0000313" key="8">
    <source>
        <dbReference type="Proteomes" id="UP001400965"/>
    </source>
</evidence>
<proteinExistence type="inferred from homology"/>
<evidence type="ECO:0000256" key="5">
    <source>
        <dbReference type="ARBA" id="ARBA00023136"/>
    </source>
</evidence>
<organism evidence="7 8">
    <name type="scientific">Paraclostridium tenue</name>
    <dbReference type="NCBI Taxonomy" id="1737"/>
    <lineage>
        <taxon>Bacteria</taxon>
        <taxon>Bacillati</taxon>
        <taxon>Bacillota</taxon>
        <taxon>Clostridia</taxon>
        <taxon>Peptostreptococcales</taxon>
        <taxon>Peptostreptococcaceae</taxon>
        <taxon>Paraclostridium</taxon>
    </lineage>
</organism>
<dbReference type="InterPro" id="IPR006214">
    <property type="entry name" value="Bax_inhibitor_1-related"/>
</dbReference>
<dbReference type="PANTHER" id="PTHR23291:SF50">
    <property type="entry name" value="PROTEIN LIFEGUARD 4"/>
    <property type="match status" value="1"/>
</dbReference>
<evidence type="ECO:0000256" key="1">
    <source>
        <dbReference type="ARBA" id="ARBA00004141"/>
    </source>
</evidence>
<feature type="transmembrane region" description="Helical" evidence="6">
    <location>
        <begin position="194"/>
        <end position="217"/>
    </location>
</feature>
<feature type="transmembrane region" description="Helical" evidence="6">
    <location>
        <begin position="72"/>
        <end position="93"/>
    </location>
</feature>
<keyword evidence="5 6" id="KW-0472">Membrane</keyword>
<name>A0ABP3XIU8_9FIRM</name>
<keyword evidence="8" id="KW-1185">Reference proteome</keyword>
<feature type="transmembrane region" description="Helical" evidence="6">
    <location>
        <begin position="40"/>
        <end position="60"/>
    </location>
</feature>
<keyword evidence="3 6" id="KW-0812">Transmembrane</keyword>
<accession>A0ABP3XIU8</accession>
<comment type="similarity">
    <text evidence="2 6">Belongs to the BI1 family.</text>
</comment>
<dbReference type="EMBL" id="BAAACP010000009">
    <property type="protein sequence ID" value="GAA0864247.1"/>
    <property type="molecule type" value="Genomic_DNA"/>
</dbReference>
<reference evidence="8" key="1">
    <citation type="journal article" date="2019" name="Int. J. Syst. Evol. Microbiol.">
        <title>The Global Catalogue of Microorganisms (GCM) 10K type strain sequencing project: providing services to taxonomists for standard genome sequencing and annotation.</title>
        <authorList>
            <consortium name="The Broad Institute Genomics Platform"/>
            <consortium name="The Broad Institute Genome Sequencing Center for Infectious Disease"/>
            <person name="Wu L."/>
            <person name="Ma J."/>
        </authorList>
    </citation>
    <scope>NUCLEOTIDE SEQUENCE [LARGE SCALE GENOMIC DNA]</scope>
    <source>
        <strain evidence="8">JCM 6486</strain>
    </source>
</reference>
<evidence type="ECO:0000256" key="4">
    <source>
        <dbReference type="ARBA" id="ARBA00022989"/>
    </source>
</evidence>
<sequence length="221" mass="25178">MNKTEFNPMAEVFKYLAISILFCFIGYAFGNAFIPESIVMVANFIFIFVVLGLLILCLLSRKGIIPDRFSMNWVYLFTFIDGILLYPILQMYISGLGSQTVIIILLVTALIFFVLSMVAKKETSDKYLRLGNILLIGLVALILLSIVSIFVQFKTFNILVSVFSVVIFCGYILYDVSLIKYEIVSGDINDSKDLSMHVLNLYLDFINIFLDLLNLVYNFRD</sequence>
<dbReference type="PANTHER" id="PTHR23291">
    <property type="entry name" value="BAX INHIBITOR-RELATED"/>
    <property type="match status" value="1"/>
</dbReference>
<comment type="subcellular location">
    <subcellularLocation>
        <location evidence="1">Membrane</location>
        <topology evidence="1">Multi-pass membrane protein</topology>
    </subcellularLocation>
</comment>
<dbReference type="RefSeq" id="WP_346044900.1">
    <property type="nucleotide sequence ID" value="NZ_BAAACP010000009.1"/>
</dbReference>
<feature type="transmembrane region" description="Helical" evidence="6">
    <location>
        <begin position="156"/>
        <end position="174"/>
    </location>
</feature>
<protein>
    <submittedName>
        <fullName evidence="7">Bax inhibitor-1 family protein</fullName>
    </submittedName>
</protein>
<dbReference type="Proteomes" id="UP001400965">
    <property type="component" value="Unassembled WGS sequence"/>
</dbReference>
<feature type="transmembrane region" description="Helical" evidence="6">
    <location>
        <begin position="99"/>
        <end position="118"/>
    </location>
</feature>
<evidence type="ECO:0000256" key="3">
    <source>
        <dbReference type="ARBA" id="ARBA00022692"/>
    </source>
</evidence>